<dbReference type="OrthoDB" id="432483at2759"/>
<dbReference type="GeneID" id="62158722"/>
<evidence type="ECO:0000313" key="2">
    <source>
        <dbReference type="EMBL" id="KAF9879386.1"/>
    </source>
</evidence>
<dbReference type="AlphaFoldDB" id="A0A9P6ICM8"/>
<gene>
    <name evidence="2" type="ORF">CkaCkLH20_02929</name>
</gene>
<dbReference type="RefSeq" id="XP_038748847.1">
    <property type="nucleotide sequence ID" value="XM_038885648.1"/>
</dbReference>
<dbReference type="Pfam" id="PF17111">
    <property type="entry name" value="PigL_N"/>
    <property type="match status" value="1"/>
</dbReference>
<keyword evidence="3" id="KW-1185">Reference proteome</keyword>
<evidence type="ECO:0000259" key="1">
    <source>
        <dbReference type="Pfam" id="PF17111"/>
    </source>
</evidence>
<dbReference type="InterPro" id="IPR031348">
    <property type="entry name" value="PigL_N"/>
</dbReference>
<organism evidence="2 3">
    <name type="scientific">Colletotrichum karsti</name>
    <dbReference type="NCBI Taxonomy" id="1095194"/>
    <lineage>
        <taxon>Eukaryota</taxon>
        <taxon>Fungi</taxon>
        <taxon>Dikarya</taxon>
        <taxon>Ascomycota</taxon>
        <taxon>Pezizomycotina</taxon>
        <taxon>Sordariomycetes</taxon>
        <taxon>Hypocreomycetidae</taxon>
        <taxon>Glomerellales</taxon>
        <taxon>Glomerellaceae</taxon>
        <taxon>Colletotrichum</taxon>
        <taxon>Colletotrichum boninense species complex</taxon>
    </lineage>
</organism>
<comment type="caution">
    <text evidence="2">The sequence shown here is derived from an EMBL/GenBank/DDBJ whole genome shotgun (WGS) entry which is preliminary data.</text>
</comment>
<feature type="domain" description="Azaphilone pigments biosynthesis cluster protein L N-terminal" evidence="1">
    <location>
        <begin position="2"/>
        <end position="142"/>
    </location>
</feature>
<name>A0A9P6ICM8_9PEZI</name>
<sequence length="267" mass="29320">MAEVLAVASGAVGLIAGASQGIRALSEEINRMRNAPEDLSNVRRQLQSVEHIVESIRISVQADGAETTPATQNDTIVTALRDCSNSCKNFRSEFQTLLVNGEPGLRERFRAAWYKNRVNALLADIHSCKSTVSLALSGANYFAACEQYKQLQVLATRESKQHQQQQGPSASEQNARIDQLTAELERAMPWARRYQEQVAFLKAQVDQRQTNLDMGHVEMLNSRGAVGITNADGTEGDLNVKIGDVRAESSRAVIGYSKNVDVNALFK</sequence>
<protein>
    <recommendedName>
        <fullName evidence="1">Azaphilone pigments biosynthesis cluster protein L N-terminal domain-containing protein</fullName>
    </recommendedName>
</protein>
<proteinExistence type="predicted"/>
<dbReference type="Proteomes" id="UP000781932">
    <property type="component" value="Unassembled WGS sequence"/>
</dbReference>
<reference evidence="2" key="2">
    <citation type="submission" date="2020-11" db="EMBL/GenBank/DDBJ databases">
        <title>Whole genome sequencing of Colletotrichum sp.</title>
        <authorList>
            <person name="Li H."/>
        </authorList>
    </citation>
    <scope>NUCLEOTIDE SEQUENCE</scope>
    <source>
        <strain evidence="2">CkLH20</strain>
    </source>
</reference>
<reference evidence="2" key="1">
    <citation type="submission" date="2020-03" db="EMBL/GenBank/DDBJ databases">
        <authorList>
            <person name="He L."/>
        </authorList>
    </citation>
    <scope>NUCLEOTIDE SEQUENCE</scope>
    <source>
        <strain evidence="2">CkLH20</strain>
    </source>
</reference>
<accession>A0A9P6ICM8</accession>
<evidence type="ECO:0000313" key="3">
    <source>
        <dbReference type="Proteomes" id="UP000781932"/>
    </source>
</evidence>
<dbReference type="EMBL" id="JAATWM020000007">
    <property type="protein sequence ID" value="KAF9879386.1"/>
    <property type="molecule type" value="Genomic_DNA"/>
</dbReference>